<dbReference type="InterPro" id="IPR052016">
    <property type="entry name" value="Bact_Sigma-Reg"/>
</dbReference>
<dbReference type="GO" id="GO:0016791">
    <property type="term" value="F:phosphatase activity"/>
    <property type="evidence" value="ECO:0007669"/>
    <property type="project" value="TreeGrafter"/>
</dbReference>
<dbReference type="GO" id="GO:0007165">
    <property type="term" value="P:signal transduction"/>
    <property type="evidence" value="ECO:0007669"/>
    <property type="project" value="InterPro"/>
</dbReference>
<accession>A0A512HB23</accession>
<keyword evidence="2" id="KW-0175">Coiled coil</keyword>
<name>A0A512HB23_9PROT</name>
<reference evidence="5 6" key="1">
    <citation type="submission" date="2019-07" db="EMBL/GenBank/DDBJ databases">
        <title>Whole genome shotgun sequence of Rhodospirillum oryzae NBRC 107573.</title>
        <authorList>
            <person name="Hosoyama A."/>
            <person name="Uohara A."/>
            <person name="Ohji S."/>
            <person name="Ichikawa N."/>
        </authorList>
    </citation>
    <scope>NUCLEOTIDE SEQUENCE [LARGE SCALE GENOMIC DNA]</scope>
    <source>
        <strain evidence="5 6">NBRC 107573</strain>
    </source>
</reference>
<dbReference type="Pfam" id="PF07228">
    <property type="entry name" value="SpoIIE"/>
    <property type="match status" value="1"/>
</dbReference>
<dbReference type="PANTHER" id="PTHR43156:SF2">
    <property type="entry name" value="STAGE II SPORULATION PROTEIN E"/>
    <property type="match status" value="1"/>
</dbReference>
<dbReference type="GO" id="GO:0016020">
    <property type="term" value="C:membrane"/>
    <property type="evidence" value="ECO:0007669"/>
    <property type="project" value="InterPro"/>
</dbReference>
<dbReference type="AlphaFoldDB" id="A0A512HB23"/>
<dbReference type="SMART" id="SM00331">
    <property type="entry name" value="PP2C_SIG"/>
    <property type="match status" value="1"/>
</dbReference>
<dbReference type="InterPro" id="IPR001932">
    <property type="entry name" value="PPM-type_phosphatase-like_dom"/>
</dbReference>
<dbReference type="Gene3D" id="6.10.340.10">
    <property type="match status" value="1"/>
</dbReference>
<comment type="caution">
    <text evidence="5">The sequence shown here is derived from an EMBL/GenBank/DDBJ whole genome shotgun (WGS) entry which is preliminary data.</text>
</comment>
<keyword evidence="6" id="KW-1185">Reference proteome</keyword>
<evidence type="ECO:0000256" key="1">
    <source>
        <dbReference type="ARBA" id="ARBA00022801"/>
    </source>
</evidence>
<organism evidence="5 6">
    <name type="scientific">Pararhodospirillum oryzae</name>
    <dbReference type="NCBI Taxonomy" id="478448"/>
    <lineage>
        <taxon>Bacteria</taxon>
        <taxon>Pseudomonadati</taxon>
        <taxon>Pseudomonadota</taxon>
        <taxon>Alphaproteobacteria</taxon>
        <taxon>Rhodospirillales</taxon>
        <taxon>Rhodospirillaceae</taxon>
        <taxon>Pararhodospirillum</taxon>
    </lineage>
</organism>
<evidence type="ECO:0000256" key="2">
    <source>
        <dbReference type="SAM" id="Coils"/>
    </source>
</evidence>
<gene>
    <name evidence="5" type="ORF">ROR02_27730</name>
</gene>
<keyword evidence="3" id="KW-0812">Transmembrane</keyword>
<dbReference type="SUPFAM" id="SSF81606">
    <property type="entry name" value="PP2C-like"/>
    <property type="match status" value="1"/>
</dbReference>
<evidence type="ECO:0000313" key="5">
    <source>
        <dbReference type="EMBL" id="GEO82642.1"/>
    </source>
</evidence>
<feature type="coiled-coil region" evidence="2">
    <location>
        <begin position="374"/>
        <end position="401"/>
    </location>
</feature>
<dbReference type="PANTHER" id="PTHR43156">
    <property type="entry name" value="STAGE II SPORULATION PROTEIN E-RELATED"/>
    <property type="match status" value="1"/>
</dbReference>
<feature type="domain" description="HAMP" evidence="4">
    <location>
        <begin position="322"/>
        <end position="375"/>
    </location>
</feature>
<keyword evidence="3" id="KW-1133">Transmembrane helix</keyword>
<sequence length="672" mass="72875">MSPTVASGPPKGLISLLRRLPVGRRIRLLLVLYVVAAAVPVVSGMRIQALIDSHGKTSAMLRLDLATIAAVVDSSARYQAVLESDATRHAPTADSDATFEQGQLVNALKRMTLPGPEALVARGALLDAAENAQDRHHTLNVLGGRTQNLMRTLLRQGGEIRALMLLLAARTPNGPDLRPPGNTFLTLSRDFVATQRMASGYQAHDTLERLRTLLDQVQASNADSTLTPLLDNARLTVDRTSDTLEKTLSTTAEWTRQSLFVSYISLPRLYRATAALEALAADQERTLRASLEARTRAEVATLAWASAAVLLTGLAAVLLIAASIRRPLTDLDADIKALGTDTDQRPVRGTTAPDELGAMARALEAFQISNHRLRALEIEKRESLAREKEETERALASLDAAHTEIHRLNQQLSAENVRLGAELAISRRLQQMLLPRDEELLQVRGLEVAAFMEPAEEVGGDYYDVLDQGDGRVRIGIGDVTGHGLESGVIMLLTQSAVRTLTARGDAPLPELVEVLNRSLLANVRRLGSGKTLTLALIDYRARPDGTPGGELVIAGQHESVIVCRTDGRIEEVDTLMLGMPLGLVDDVREYLDQTTILLEPGAVVALYTDGITEAENETGAFYGIGRLKEVLAAHHQEPAETIKTRVIEDLLRFRGSGAVLDDVTLIILRQA</sequence>
<protein>
    <submittedName>
        <fullName evidence="5">Serine phosphatase</fullName>
    </submittedName>
</protein>
<proteinExistence type="predicted"/>
<evidence type="ECO:0000259" key="4">
    <source>
        <dbReference type="PROSITE" id="PS50885"/>
    </source>
</evidence>
<keyword evidence="3" id="KW-0472">Membrane</keyword>
<dbReference type="InterPro" id="IPR003660">
    <property type="entry name" value="HAMP_dom"/>
</dbReference>
<evidence type="ECO:0000313" key="6">
    <source>
        <dbReference type="Proteomes" id="UP000321567"/>
    </source>
</evidence>
<feature type="transmembrane region" description="Helical" evidence="3">
    <location>
        <begin position="28"/>
        <end position="47"/>
    </location>
</feature>
<dbReference type="PROSITE" id="PS50885">
    <property type="entry name" value="HAMP"/>
    <property type="match status" value="1"/>
</dbReference>
<dbReference type="EMBL" id="BJZO01000095">
    <property type="protein sequence ID" value="GEO82642.1"/>
    <property type="molecule type" value="Genomic_DNA"/>
</dbReference>
<dbReference type="InterPro" id="IPR036457">
    <property type="entry name" value="PPM-type-like_dom_sf"/>
</dbReference>
<feature type="transmembrane region" description="Helical" evidence="3">
    <location>
        <begin position="302"/>
        <end position="322"/>
    </location>
</feature>
<keyword evidence="1" id="KW-0378">Hydrolase</keyword>
<dbReference type="Proteomes" id="UP000321567">
    <property type="component" value="Unassembled WGS sequence"/>
</dbReference>
<evidence type="ECO:0000256" key="3">
    <source>
        <dbReference type="SAM" id="Phobius"/>
    </source>
</evidence>
<dbReference type="Gene3D" id="3.60.40.10">
    <property type="entry name" value="PPM-type phosphatase domain"/>
    <property type="match status" value="1"/>
</dbReference>